<dbReference type="InterPro" id="IPR005119">
    <property type="entry name" value="LysR_subst-bd"/>
</dbReference>
<evidence type="ECO:0000256" key="5">
    <source>
        <dbReference type="SAM" id="MobiDB-lite"/>
    </source>
</evidence>
<reference evidence="7 8" key="1">
    <citation type="submission" date="2017-05" db="EMBL/GenBank/DDBJ databases">
        <title>Complete and WGS of Bordetella genogroups.</title>
        <authorList>
            <person name="Spilker T."/>
            <person name="LiPuma J."/>
        </authorList>
    </citation>
    <scope>NUCLEOTIDE SEQUENCE [LARGE SCALE GENOMIC DNA]</scope>
    <source>
        <strain evidence="7 8">AU19157</strain>
    </source>
</reference>
<dbReference type="OrthoDB" id="8849678at2"/>
<keyword evidence="3" id="KW-0238">DNA-binding</keyword>
<dbReference type="EMBL" id="CP021108">
    <property type="protein sequence ID" value="ARP80095.1"/>
    <property type="molecule type" value="Genomic_DNA"/>
</dbReference>
<dbReference type="Pfam" id="PF00126">
    <property type="entry name" value="HTH_1"/>
    <property type="match status" value="1"/>
</dbReference>
<dbReference type="InterPro" id="IPR000847">
    <property type="entry name" value="LysR_HTH_N"/>
</dbReference>
<gene>
    <name evidence="7" type="ORF">CAL12_04155</name>
</gene>
<keyword evidence="4" id="KW-0804">Transcription</keyword>
<evidence type="ECO:0000313" key="8">
    <source>
        <dbReference type="Proteomes" id="UP000194151"/>
    </source>
</evidence>
<comment type="similarity">
    <text evidence="1">Belongs to the LysR transcriptional regulatory family.</text>
</comment>
<proteinExistence type="inferred from homology"/>
<dbReference type="PRINTS" id="PR00039">
    <property type="entry name" value="HTHLYSR"/>
</dbReference>
<dbReference type="GO" id="GO:0043565">
    <property type="term" value="F:sequence-specific DNA binding"/>
    <property type="evidence" value="ECO:0007669"/>
    <property type="project" value="TreeGrafter"/>
</dbReference>
<feature type="domain" description="HTH lysR-type" evidence="6">
    <location>
        <begin position="1"/>
        <end position="58"/>
    </location>
</feature>
<dbReference type="GO" id="GO:0010628">
    <property type="term" value="P:positive regulation of gene expression"/>
    <property type="evidence" value="ECO:0007669"/>
    <property type="project" value="TreeGrafter"/>
</dbReference>
<evidence type="ECO:0000313" key="7">
    <source>
        <dbReference type="EMBL" id="ARP80095.1"/>
    </source>
</evidence>
<keyword evidence="2" id="KW-0805">Transcription regulation</keyword>
<name>A0A1W6YG53_9BORD</name>
<evidence type="ECO:0000256" key="1">
    <source>
        <dbReference type="ARBA" id="ARBA00009437"/>
    </source>
</evidence>
<dbReference type="Pfam" id="PF03466">
    <property type="entry name" value="LysR_substrate"/>
    <property type="match status" value="1"/>
</dbReference>
<dbReference type="RefSeq" id="WP_086063326.1">
    <property type="nucleotide sequence ID" value="NZ_CP021108.1"/>
</dbReference>
<feature type="region of interest" description="Disordered" evidence="5">
    <location>
        <begin position="296"/>
        <end position="318"/>
    </location>
</feature>
<evidence type="ECO:0000259" key="6">
    <source>
        <dbReference type="PROSITE" id="PS50931"/>
    </source>
</evidence>
<accession>A0A1W6YG53</accession>
<dbReference type="GO" id="GO:0003700">
    <property type="term" value="F:DNA-binding transcription factor activity"/>
    <property type="evidence" value="ECO:0007669"/>
    <property type="project" value="InterPro"/>
</dbReference>
<evidence type="ECO:0000256" key="2">
    <source>
        <dbReference type="ARBA" id="ARBA00023015"/>
    </source>
</evidence>
<dbReference type="SUPFAM" id="SSF46785">
    <property type="entry name" value="Winged helix' DNA-binding domain"/>
    <property type="match status" value="1"/>
</dbReference>
<dbReference type="InterPro" id="IPR036388">
    <property type="entry name" value="WH-like_DNA-bd_sf"/>
</dbReference>
<dbReference type="SUPFAM" id="SSF53850">
    <property type="entry name" value="Periplasmic binding protein-like II"/>
    <property type="match status" value="1"/>
</dbReference>
<dbReference type="Gene3D" id="3.40.190.10">
    <property type="entry name" value="Periplasmic binding protein-like II"/>
    <property type="match status" value="2"/>
</dbReference>
<dbReference type="Proteomes" id="UP000194151">
    <property type="component" value="Chromosome"/>
</dbReference>
<dbReference type="InterPro" id="IPR036390">
    <property type="entry name" value="WH_DNA-bd_sf"/>
</dbReference>
<dbReference type="PANTHER" id="PTHR30427">
    <property type="entry name" value="TRANSCRIPTIONAL ACTIVATOR PROTEIN LYSR"/>
    <property type="match status" value="1"/>
</dbReference>
<dbReference type="KEGG" id="bgv:CAL12_04155"/>
<protein>
    <submittedName>
        <fullName evidence="7">LysR family transcriptional regulator</fullName>
    </submittedName>
</protein>
<organism evidence="7 8">
    <name type="scientific">Bordetella genomosp. 8</name>
    <dbReference type="NCBI Taxonomy" id="1416806"/>
    <lineage>
        <taxon>Bacteria</taxon>
        <taxon>Pseudomonadati</taxon>
        <taxon>Pseudomonadota</taxon>
        <taxon>Betaproteobacteria</taxon>
        <taxon>Burkholderiales</taxon>
        <taxon>Alcaligenaceae</taxon>
        <taxon>Bordetella</taxon>
    </lineage>
</organism>
<sequence>MNFKQVEAFRAVMMTRSMTTAAGLLHTSQPNVSRWIALLEKTLGFVLFQRVGTRLIPTPEAEAFYSDVERAFIGLESLNDSASSIRRRGTGMLRVGAVGSITQCVMPDAMRLFRQKCSDIPVVVNTGGSDVVAKWVATGYCDIGFSSIHTDVPTLNYERINMAYGVGIVASTHRLSRKKLLKPADFKDEAFISLPAGSFNRAAIDRHFPDDARILSIETPYATTICTMVAKGLGVSIVNPIVSRALRDSGLREIAFSEQVQFPSYAVTSHQFPVNVLARRMAECVREVFSELNGPGGIRRPGISRRPPRPNTRSSAGR</sequence>
<dbReference type="PROSITE" id="PS50931">
    <property type="entry name" value="HTH_LYSR"/>
    <property type="match status" value="1"/>
</dbReference>
<evidence type="ECO:0000256" key="4">
    <source>
        <dbReference type="ARBA" id="ARBA00023163"/>
    </source>
</evidence>
<dbReference type="PANTHER" id="PTHR30427:SF1">
    <property type="entry name" value="TRANSCRIPTIONAL ACTIVATOR PROTEIN LYSR"/>
    <property type="match status" value="1"/>
</dbReference>
<dbReference type="STRING" id="1416806.CAL12_04155"/>
<dbReference type="Gene3D" id="1.10.10.10">
    <property type="entry name" value="Winged helix-like DNA-binding domain superfamily/Winged helix DNA-binding domain"/>
    <property type="match status" value="1"/>
</dbReference>
<evidence type="ECO:0000256" key="3">
    <source>
        <dbReference type="ARBA" id="ARBA00023125"/>
    </source>
</evidence>
<keyword evidence="8" id="KW-1185">Reference proteome</keyword>
<dbReference type="AlphaFoldDB" id="A0A1W6YG53"/>